<dbReference type="InterPro" id="IPR010961">
    <property type="entry name" value="4pyrrol_synth_NH2levulA_synth"/>
</dbReference>
<evidence type="ECO:0000256" key="13">
    <source>
        <dbReference type="ARBA" id="ARBA00023136"/>
    </source>
</evidence>
<evidence type="ECO:0000256" key="10">
    <source>
        <dbReference type="ARBA" id="ARBA00022946"/>
    </source>
</evidence>
<keyword evidence="9" id="KW-0663">Pyridoxal phosphate</keyword>
<dbReference type="EC" id="2.3.1.37" evidence="6"/>
<evidence type="ECO:0000256" key="2">
    <source>
        <dbReference type="ARBA" id="ARBA00004170"/>
    </source>
</evidence>
<dbReference type="NCBIfam" id="TIGR01821">
    <property type="entry name" value="5aminolev_synth"/>
    <property type="match status" value="1"/>
</dbReference>
<evidence type="ECO:0000256" key="12">
    <source>
        <dbReference type="ARBA" id="ARBA00023133"/>
    </source>
</evidence>
<dbReference type="Gene3D" id="3.90.1150.10">
    <property type="entry name" value="Aspartate Aminotransferase, domain 1"/>
    <property type="match status" value="1"/>
</dbReference>
<feature type="domain" description="5-aminolevulinate synthase presequence" evidence="21">
    <location>
        <begin position="48"/>
        <end position="134"/>
    </location>
</feature>
<reference evidence="22" key="1">
    <citation type="submission" date="2023-03" db="EMBL/GenBank/DDBJ databases">
        <authorList>
            <person name="Steffen K."/>
            <person name="Cardenas P."/>
        </authorList>
    </citation>
    <scope>NUCLEOTIDE SEQUENCE</scope>
</reference>
<evidence type="ECO:0000313" key="22">
    <source>
        <dbReference type="EMBL" id="CAI8037013.1"/>
    </source>
</evidence>
<keyword evidence="8" id="KW-0999">Mitochondrion inner membrane</keyword>
<dbReference type="GO" id="GO:0030170">
    <property type="term" value="F:pyridoxal phosphate binding"/>
    <property type="evidence" value="ECO:0007669"/>
    <property type="project" value="InterPro"/>
</dbReference>
<dbReference type="InterPro" id="IPR015424">
    <property type="entry name" value="PyrdxlP-dep_Trfase"/>
</dbReference>
<evidence type="ECO:0000256" key="8">
    <source>
        <dbReference type="ARBA" id="ARBA00022792"/>
    </source>
</evidence>
<name>A0AA35WX19_GEOBA</name>
<dbReference type="AlphaFoldDB" id="A0AA35WX19"/>
<feature type="non-terminal residue" evidence="22">
    <location>
        <position position="664"/>
    </location>
</feature>
<keyword evidence="7" id="KW-0808">Transferase</keyword>
<dbReference type="InterPro" id="IPR015422">
    <property type="entry name" value="PyrdxlP-dep_Trfase_small"/>
</dbReference>
<dbReference type="Gene3D" id="3.40.640.10">
    <property type="entry name" value="Type I PLP-dependent aspartate aminotransferase-like (Major domain)"/>
    <property type="match status" value="1"/>
</dbReference>
<keyword evidence="12" id="KW-0350">Heme biosynthesis</keyword>
<dbReference type="Proteomes" id="UP001174909">
    <property type="component" value="Unassembled WGS sequence"/>
</dbReference>
<dbReference type="FunFam" id="3.40.640.10:FF:000006">
    <property type="entry name" value="5-aminolevulinate synthase, mitochondrial"/>
    <property type="match status" value="1"/>
</dbReference>
<dbReference type="GO" id="GO:0003870">
    <property type="term" value="F:5-aminolevulinate synthase activity"/>
    <property type="evidence" value="ECO:0007669"/>
    <property type="project" value="UniProtKB-EC"/>
</dbReference>
<comment type="caution">
    <text evidence="22">The sequence shown here is derived from an EMBL/GenBank/DDBJ whole genome shotgun (WGS) entry which is preliminary data.</text>
</comment>
<dbReference type="Pfam" id="PF09029">
    <property type="entry name" value="Preseq_ALAS"/>
    <property type="match status" value="1"/>
</dbReference>
<dbReference type="PANTHER" id="PTHR13693:SF102">
    <property type="entry name" value="2-AMINO-3-KETOBUTYRATE COENZYME A LIGASE, MITOCHONDRIAL"/>
    <property type="match status" value="1"/>
</dbReference>
<evidence type="ECO:0000256" key="17">
    <source>
        <dbReference type="ARBA" id="ARBA00032773"/>
    </source>
</evidence>
<evidence type="ECO:0000313" key="23">
    <source>
        <dbReference type="Proteomes" id="UP001174909"/>
    </source>
</evidence>
<comment type="pathway">
    <text evidence="4">Porphyrin-containing compound metabolism; protoporphyrin-IX biosynthesis; 5-aminolevulinate from glycine: step 1/1.</text>
</comment>
<comment type="similarity">
    <text evidence="5">Belongs to the class-II pyridoxal-phosphate-dependent aminotransferase family.</text>
</comment>
<accession>A0AA35WX19</accession>
<dbReference type="SUPFAM" id="SSF53383">
    <property type="entry name" value="PLP-dependent transferases"/>
    <property type="match status" value="1"/>
</dbReference>
<sequence length="664" mass="72873">RNPEKSTTLSSHFLCVLLLPPFPSRATSTPHIILRNFDEEQNMSVNAVSAKCPFLARVPASFLGHAGPSLNMYGQRCPVMARMFHRAAPGGFNRAPLTKTLSLEKFYRSVHALPRMSGAGGLSKCPFRAAVQSQRLHTAAPASQTSPAVSEGNKAVVSAQLKQEVLPREGVCGVKRATKDGNCECAAQGLQPVGKCPFRWSKFVKDTVTETVQRTIGPSISPAVPLSDGGKLDYETFFGDKIEAKRRDNSYRTFRVMARQARQFPRANHYPDPGMEYDEGQKVTVWCSNDYMGMSKHPAVVKATINVIEENGVGAGGTRNISGTSYHHVQLEKEVAKLHRKEAGLIFSSCYVANDATLTTLGKMLPDCVYFSDAANHNSMVIGMRHSLAKKEIFHHNDPDHLETLLKKYDKNQAKIVAFESVYSMSGNISPIKEICKVARKYNALTFIDEVHAVGLYGEHGAGVGEREGLMDQLDIVSGTLGKAFGVAGGYIVGSEKLVDMVRSYADGFIFTTAMPPMQAAAARRSIQILASEEGRELRQKHQASVANLRRLLKEARLPALPSPSHIVPLHVGNAKKCTAASMLLMEKHRIYVQDINYPTVARGKEKLRIAPTPFHTPEMQEKFVASVVDVWQELGLDLLEPNLKECRGHAPMHGFLGNVQLAA</sequence>
<keyword evidence="19" id="KW-0732">Signal</keyword>
<dbReference type="InterPro" id="IPR004839">
    <property type="entry name" value="Aminotransferase_I/II_large"/>
</dbReference>
<comment type="subcellular location">
    <subcellularLocation>
        <location evidence="2">Membrane</location>
        <topology evidence="2">Peripheral membrane protein</topology>
    </subcellularLocation>
    <subcellularLocation>
        <location evidence="3">Mitochondrion inner membrane</location>
    </subcellularLocation>
</comment>
<evidence type="ECO:0000259" key="20">
    <source>
        <dbReference type="Pfam" id="PF00155"/>
    </source>
</evidence>
<feature type="domain" description="Aminotransferase class I/classII large" evidence="20">
    <location>
        <begin position="282"/>
        <end position="627"/>
    </location>
</feature>
<dbReference type="EMBL" id="CASHTH010002909">
    <property type="protein sequence ID" value="CAI8037013.1"/>
    <property type="molecule type" value="Genomic_DNA"/>
</dbReference>
<dbReference type="PANTHER" id="PTHR13693">
    <property type="entry name" value="CLASS II AMINOTRANSFERASE/8-AMINO-7-OXONONANOATE SYNTHASE"/>
    <property type="match status" value="1"/>
</dbReference>
<evidence type="ECO:0000256" key="16">
    <source>
        <dbReference type="ARBA" id="ARBA00031945"/>
    </source>
</evidence>
<dbReference type="InterPro" id="IPR001917">
    <property type="entry name" value="Aminotrans_II_pyridoxalP_BS"/>
</dbReference>
<keyword evidence="11" id="KW-0496">Mitochondrion</keyword>
<dbReference type="InterPro" id="IPR050087">
    <property type="entry name" value="AON_synthase_class-II"/>
</dbReference>
<dbReference type="GO" id="GO:0006783">
    <property type="term" value="P:heme biosynthetic process"/>
    <property type="evidence" value="ECO:0007669"/>
    <property type="project" value="UniProtKB-KW"/>
</dbReference>
<protein>
    <recommendedName>
        <fullName evidence="6">5-aminolevulinate synthase</fullName>
        <ecNumber evidence="6">2.3.1.37</ecNumber>
    </recommendedName>
    <alternativeName>
        <fullName evidence="15">5-aminolevulinic acid synthase</fullName>
    </alternativeName>
    <alternativeName>
        <fullName evidence="16">Delta-ALA synthase</fullName>
    </alternativeName>
    <alternativeName>
        <fullName evidence="17">Delta-aminolevulinate synthase</fullName>
    </alternativeName>
</protein>
<keyword evidence="10" id="KW-0809">Transit peptide</keyword>
<organism evidence="22 23">
    <name type="scientific">Geodia barretti</name>
    <name type="common">Barrett's horny sponge</name>
    <dbReference type="NCBI Taxonomy" id="519541"/>
    <lineage>
        <taxon>Eukaryota</taxon>
        <taxon>Metazoa</taxon>
        <taxon>Porifera</taxon>
        <taxon>Demospongiae</taxon>
        <taxon>Heteroscleromorpha</taxon>
        <taxon>Tetractinellida</taxon>
        <taxon>Astrophorina</taxon>
        <taxon>Geodiidae</taxon>
        <taxon>Geodia</taxon>
    </lineage>
</organism>
<evidence type="ECO:0000256" key="3">
    <source>
        <dbReference type="ARBA" id="ARBA00004273"/>
    </source>
</evidence>
<dbReference type="GO" id="GO:0005759">
    <property type="term" value="C:mitochondrial matrix"/>
    <property type="evidence" value="ECO:0007669"/>
    <property type="project" value="InterPro"/>
</dbReference>
<gene>
    <name evidence="22" type="ORF">GBAR_LOCUS20718</name>
</gene>
<keyword evidence="23" id="KW-1185">Reference proteome</keyword>
<proteinExistence type="inferred from homology"/>
<dbReference type="Pfam" id="PF00155">
    <property type="entry name" value="Aminotran_1_2"/>
    <property type="match status" value="1"/>
</dbReference>
<evidence type="ECO:0000256" key="7">
    <source>
        <dbReference type="ARBA" id="ARBA00022679"/>
    </source>
</evidence>
<evidence type="ECO:0000256" key="1">
    <source>
        <dbReference type="ARBA" id="ARBA00001933"/>
    </source>
</evidence>
<evidence type="ECO:0000256" key="14">
    <source>
        <dbReference type="ARBA" id="ARBA00023315"/>
    </source>
</evidence>
<evidence type="ECO:0000259" key="21">
    <source>
        <dbReference type="Pfam" id="PF09029"/>
    </source>
</evidence>
<dbReference type="CDD" id="cd06454">
    <property type="entry name" value="KBL_like"/>
    <property type="match status" value="1"/>
</dbReference>
<comment type="cofactor">
    <cofactor evidence="1">
        <name>pyridoxal 5'-phosphate</name>
        <dbReference type="ChEBI" id="CHEBI:597326"/>
    </cofactor>
</comment>
<evidence type="ECO:0000256" key="15">
    <source>
        <dbReference type="ARBA" id="ARBA00031691"/>
    </source>
</evidence>
<evidence type="ECO:0000256" key="18">
    <source>
        <dbReference type="ARBA" id="ARBA00049013"/>
    </source>
</evidence>
<evidence type="ECO:0000256" key="6">
    <source>
        <dbReference type="ARBA" id="ARBA00013257"/>
    </source>
</evidence>
<dbReference type="PROSITE" id="PS00599">
    <property type="entry name" value="AA_TRANSFER_CLASS_2"/>
    <property type="match status" value="1"/>
</dbReference>
<keyword evidence="14" id="KW-0012">Acyltransferase</keyword>
<dbReference type="InterPro" id="IPR015118">
    <property type="entry name" value="5aminolev_synth_preseq"/>
</dbReference>
<feature type="signal peptide" evidence="19">
    <location>
        <begin position="1"/>
        <end position="26"/>
    </location>
</feature>
<evidence type="ECO:0000256" key="5">
    <source>
        <dbReference type="ARBA" id="ARBA00008392"/>
    </source>
</evidence>
<comment type="catalytic activity">
    <reaction evidence="18">
        <text>succinyl-CoA + glycine + H(+) = 5-aminolevulinate + CO2 + CoA</text>
        <dbReference type="Rhea" id="RHEA:12921"/>
        <dbReference type="ChEBI" id="CHEBI:15378"/>
        <dbReference type="ChEBI" id="CHEBI:16526"/>
        <dbReference type="ChEBI" id="CHEBI:57287"/>
        <dbReference type="ChEBI" id="CHEBI:57292"/>
        <dbReference type="ChEBI" id="CHEBI:57305"/>
        <dbReference type="ChEBI" id="CHEBI:356416"/>
        <dbReference type="EC" id="2.3.1.37"/>
    </reaction>
    <physiologicalReaction direction="left-to-right" evidence="18">
        <dbReference type="Rhea" id="RHEA:12922"/>
    </physiologicalReaction>
</comment>
<evidence type="ECO:0000256" key="9">
    <source>
        <dbReference type="ARBA" id="ARBA00022898"/>
    </source>
</evidence>
<evidence type="ECO:0000256" key="11">
    <source>
        <dbReference type="ARBA" id="ARBA00023128"/>
    </source>
</evidence>
<evidence type="ECO:0000256" key="4">
    <source>
        <dbReference type="ARBA" id="ARBA00005029"/>
    </source>
</evidence>
<dbReference type="InterPro" id="IPR015421">
    <property type="entry name" value="PyrdxlP-dep_Trfase_major"/>
</dbReference>
<feature type="chain" id="PRO_5041385023" description="5-aminolevulinate synthase" evidence="19">
    <location>
        <begin position="27"/>
        <end position="664"/>
    </location>
</feature>
<keyword evidence="13" id="KW-0472">Membrane</keyword>
<dbReference type="GO" id="GO:0005743">
    <property type="term" value="C:mitochondrial inner membrane"/>
    <property type="evidence" value="ECO:0007669"/>
    <property type="project" value="UniProtKB-SubCell"/>
</dbReference>
<evidence type="ECO:0000256" key="19">
    <source>
        <dbReference type="SAM" id="SignalP"/>
    </source>
</evidence>